<evidence type="ECO:0000313" key="2">
    <source>
        <dbReference type="Proteomes" id="UP000663651"/>
    </source>
</evidence>
<name>A0ABX7Q3E9_9BACT</name>
<reference evidence="1 2" key="1">
    <citation type="submission" date="2021-03" db="EMBL/GenBank/DDBJ databases">
        <title>Geobacter metallireducens gen. nov. sp. nov., a microorganism capable of coupling the complete oxidation of organic compounds to the reduction of iron and other metals.</title>
        <authorList>
            <person name="Li Y."/>
        </authorList>
    </citation>
    <scope>NUCLEOTIDE SEQUENCE [LARGE SCALE GENOMIC DNA]</scope>
    <source>
        <strain evidence="1 2">Jerry-YX</strain>
    </source>
</reference>
<accession>A0ABX7Q3E9</accession>
<dbReference type="EMBL" id="CP071382">
    <property type="protein sequence ID" value="QSV45973.1"/>
    <property type="molecule type" value="Genomic_DNA"/>
</dbReference>
<gene>
    <name evidence="1" type="ORF">JZM60_01365</name>
</gene>
<dbReference type="RefSeq" id="WP_207163762.1">
    <property type="nucleotide sequence ID" value="NZ_CP071382.1"/>
</dbReference>
<keyword evidence="2" id="KW-1185">Reference proteome</keyword>
<proteinExistence type="predicted"/>
<sequence length="46" mass="4968">MSAARQGRRTTTSPIPPILPKIYGVLSLINPRHSAPATPQHDCTLC</sequence>
<dbReference type="Proteomes" id="UP000663651">
    <property type="component" value="Chromosome"/>
</dbReference>
<organism evidence="1 2">
    <name type="scientific">Geobacter benzoatilyticus</name>
    <dbReference type="NCBI Taxonomy" id="2815309"/>
    <lineage>
        <taxon>Bacteria</taxon>
        <taxon>Pseudomonadati</taxon>
        <taxon>Thermodesulfobacteriota</taxon>
        <taxon>Desulfuromonadia</taxon>
        <taxon>Geobacterales</taxon>
        <taxon>Geobacteraceae</taxon>
        <taxon>Geobacter</taxon>
    </lineage>
</organism>
<protein>
    <submittedName>
        <fullName evidence="1">Uncharacterized protein</fullName>
    </submittedName>
</protein>
<evidence type="ECO:0000313" key="1">
    <source>
        <dbReference type="EMBL" id="QSV45973.1"/>
    </source>
</evidence>